<gene>
    <name evidence="2" type="ORF">EV147_1836</name>
</gene>
<evidence type="ECO:0000313" key="3">
    <source>
        <dbReference type="Proteomes" id="UP000291078"/>
    </source>
</evidence>
<accession>A0A4Q7SC17</accession>
<dbReference type="Proteomes" id="UP000291078">
    <property type="component" value="Unassembled WGS sequence"/>
</dbReference>
<dbReference type="EMBL" id="SGXM01000001">
    <property type="protein sequence ID" value="RZT42792.1"/>
    <property type="molecule type" value="Genomic_DNA"/>
</dbReference>
<comment type="caution">
    <text evidence="2">The sequence shown here is derived from an EMBL/GenBank/DDBJ whole genome shotgun (WGS) entry which is preliminary data.</text>
</comment>
<protein>
    <submittedName>
        <fullName evidence="2">Uncharacterized protein</fullName>
    </submittedName>
</protein>
<organism evidence="2 3">
    <name type="scientific">Cupriavidus agavae</name>
    <dbReference type="NCBI Taxonomy" id="1001822"/>
    <lineage>
        <taxon>Bacteria</taxon>
        <taxon>Pseudomonadati</taxon>
        <taxon>Pseudomonadota</taxon>
        <taxon>Betaproteobacteria</taxon>
        <taxon>Burkholderiales</taxon>
        <taxon>Burkholderiaceae</taxon>
        <taxon>Cupriavidus</taxon>
    </lineage>
</organism>
<keyword evidence="3" id="KW-1185">Reference proteome</keyword>
<keyword evidence="1" id="KW-0812">Transmembrane</keyword>
<keyword evidence="1" id="KW-1133">Transmembrane helix</keyword>
<reference evidence="2 3" key="1">
    <citation type="journal article" date="2015" name="Stand. Genomic Sci.">
        <title>Genomic Encyclopedia of Bacterial and Archaeal Type Strains, Phase III: the genomes of soil and plant-associated and newly described type strains.</title>
        <authorList>
            <person name="Whitman W.B."/>
            <person name="Woyke T."/>
            <person name="Klenk H.P."/>
            <person name="Zhou Y."/>
            <person name="Lilburn T.G."/>
            <person name="Beck B.J."/>
            <person name="De Vos P."/>
            <person name="Vandamme P."/>
            <person name="Eisen J.A."/>
            <person name="Garrity G."/>
            <person name="Hugenholtz P."/>
            <person name="Kyrpides N.C."/>
        </authorList>
    </citation>
    <scope>NUCLEOTIDE SEQUENCE [LARGE SCALE GENOMIC DNA]</scope>
    <source>
        <strain evidence="2 3">ASC-9842</strain>
    </source>
</reference>
<keyword evidence="1" id="KW-0472">Membrane</keyword>
<dbReference type="AlphaFoldDB" id="A0A4Q7SC17"/>
<proteinExistence type="predicted"/>
<feature type="transmembrane region" description="Helical" evidence="1">
    <location>
        <begin position="21"/>
        <end position="43"/>
    </location>
</feature>
<evidence type="ECO:0000313" key="2">
    <source>
        <dbReference type="EMBL" id="RZT42792.1"/>
    </source>
</evidence>
<evidence type="ECO:0000256" key="1">
    <source>
        <dbReference type="SAM" id="Phobius"/>
    </source>
</evidence>
<sequence length="428" mass="45209">MPIDLTPPGSAIPYPRHGPPPLAWAGIWLLCAAVATALVLLLWPNGHAAEGPLFWVALLVPPNLAFALLISIHRAGFEAFWLRAFFRNKARQDWLDQAVAQAQRPLRVLGVGYCLPLNGSSLAGVVEAGVPLTRAQQTRAASGLVVHNRFDDDAITVVDISADTADEEADEDIALANSETTAVATVVLKLAEALLPLAEPLQSLSQYGPDYAPAVRVLADPSASALRLQQVREALRMAGLPVLECEAIDADTGLMVADTWLDALERRPLLVIAMAWHDATPAPGSGEGCVAVLLDPGYYRLPDGLAAYGALHRPVSGDASALEDLLRLALLWGAADAPAVNRAWLTGLGSQHDLTLHKAWTDASLEHLADAASQRRPDRVVGAAVPLNPWLSVAAAIEQGAAGPQLIVDGAQAAVLHVIPSSNDRSDP</sequence>
<name>A0A4Q7SC17_9BURK</name>
<dbReference type="OrthoDB" id="8951952at2"/>